<accession>A0ABT8R1U3</accession>
<feature type="chain" id="PRO_5046823805" description="Outer membrane protein beta-barrel domain-containing protein" evidence="1">
    <location>
        <begin position="22"/>
        <end position="232"/>
    </location>
</feature>
<feature type="signal peptide" evidence="1">
    <location>
        <begin position="1"/>
        <end position="21"/>
    </location>
</feature>
<comment type="caution">
    <text evidence="2">The sequence shown here is derived from an EMBL/GenBank/DDBJ whole genome shotgun (WGS) entry which is preliminary data.</text>
</comment>
<dbReference type="RefSeq" id="WP_302036404.1">
    <property type="nucleotide sequence ID" value="NZ_JAUKPO010000002.1"/>
</dbReference>
<evidence type="ECO:0000313" key="2">
    <source>
        <dbReference type="EMBL" id="MDO1445601.1"/>
    </source>
</evidence>
<name>A0ABT8R1U3_9BACT</name>
<dbReference type="EMBL" id="JAUKPO010000002">
    <property type="protein sequence ID" value="MDO1445601.1"/>
    <property type="molecule type" value="Genomic_DNA"/>
</dbReference>
<organism evidence="2 3">
    <name type="scientific">Rhodocytophaga aerolata</name>
    <dbReference type="NCBI Taxonomy" id="455078"/>
    <lineage>
        <taxon>Bacteria</taxon>
        <taxon>Pseudomonadati</taxon>
        <taxon>Bacteroidota</taxon>
        <taxon>Cytophagia</taxon>
        <taxon>Cytophagales</taxon>
        <taxon>Rhodocytophagaceae</taxon>
        <taxon>Rhodocytophaga</taxon>
    </lineage>
</organism>
<protein>
    <recommendedName>
        <fullName evidence="4">Outer membrane protein beta-barrel domain-containing protein</fullName>
    </recommendedName>
</protein>
<evidence type="ECO:0000256" key="1">
    <source>
        <dbReference type="SAM" id="SignalP"/>
    </source>
</evidence>
<proteinExistence type="predicted"/>
<reference evidence="2" key="1">
    <citation type="submission" date="2023-07" db="EMBL/GenBank/DDBJ databases">
        <title>The genome sequence of Rhodocytophaga aerolata KACC 12507.</title>
        <authorList>
            <person name="Zhang X."/>
        </authorList>
    </citation>
    <scope>NUCLEOTIDE SEQUENCE</scope>
    <source>
        <strain evidence="2">KACC 12507</strain>
    </source>
</reference>
<gene>
    <name evidence="2" type="ORF">Q0590_05040</name>
</gene>
<keyword evidence="1" id="KW-0732">Signal</keyword>
<sequence>MIKQTIAVVSILLLPMLTSYGQQNTIYVGTSISLHHEIRNKMIYGPGRVNTTSATSFFGTGIRLQKKISQSWGVNTGIGYVKRHYEMIVPFNYCSFLEPGESCPYILAHTNKFGYKTAEVSLGINKYLIAQNKVELYINLTSLAAFNFQSYYYSFTPAVGRKNMDQLNVYSTSLLSGLGCSYSLTERIKVTIEPFIRLIHMRRQDPILLTGHERRRTNFDNYGSHLLLMFRI</sequence>
<evidence type="ECO:0008006" key="4">
    <source>
        <dbReference type="Google" id="ProtNLM"/>
    </source>
</evidence>
<dbReference type="Proteomes" id="UP001168528">
    <property type="component" value="Unassembled WGS sequence"/>
</dbReference>
<evidence type="ECO:0000313" key="3">
    <source>
        <dbReference type="Proteomes" id="UP001168528"/>
    </source>
</evidence>
<keyword evidence="3" id="KW-1185">Reference proteome</keyword>